<evidence type="ECO:0000313" key="5">
    <source>
        <dbReference type="Proteomes" id="UP000192578"/>
    </source>
</evidence>
<reference evidence="5" key="1">
    <citation type="submission" date="2017-01" db="EMBL/GenBank/DDBJ databases">
        <title>Comparative genomics of anhydrobiosis in the tardigrade Hypsibius dujardini.</title>
        <authorList>
            <person name="Yoshida Y."/>
            <person name="Koutsovoulos G."/>
            <person name="Laetsch D."/>
            <person name="Stevens L."/>
            <person name="Kumar S."/>
            <person name="Horikawa D."/>
            <person name="Ishino K."/>
            <person name="Komine S."/>
            <person name="Tomita M."/>
            <person name="Blaxter M."/>
            <person name="Arakawa K."/>
        </authorList>
    </citation>
    <scope>NUCLEOTIDE SEQUENCE [LARGE SCALE GENOMIC DNA]</scope>
    <source>
        <strain evidence="5">Z151</strain>
    </source>
</reference>
<comment type="caution">
    <text evidence="4">The sequence shown here is derived from an EMBL/GenBank/DDBJ whole genome shotgun (WGS) entry which is preliminary data.</text>
</comment>
<keyword evidence="2" id="KW-0812">Transmembrane</keyword>
<feature type="region of interest" description="Disordered" evidence="1">
    <location>
        <begin position="85"/>
        <end position="109"/>
    </location>
</feature>
<evidence type="ECO:0000256" key="2">
    <source>
        <dbReference type="SAM" id="Phobius"/>
    </source>
</evidence>
<dbReference type="AlphaFoldDB" id="A0A9X6NJU1"/>
<feature type="chain" id="PRO_5040965386" evidence="3">
    <location>
        <begin position="23"/>
        <end position="109"/>
    </location>
</feature>
<accession>A0A9X6NJU1</accession>
<keyword evidence="2" id="KW-1133">Transmembrane helix</keyword>
<protein>
    <submittedName>
        <fullName evidence="4">Uncharacterized protein</fullName>
    </submittedName>
</protein>
<proteinExistence type="predicted"/>
<name>A0A9X6NJU1_HYPEX</name>
<evidence type="ECO:0000313" key="4">
    <source>
        <dbReference type="EMBL" id="OWA53918.1"/>
    </source>
</evidence>
<dbReference type="EMBL" id="MTYJ01000356">
    <property type="protein sequence ID" value="OWA53918.1"/>
    <property type="molecule type" value="Genomic_DNA"/>
</dbReference>
<keyword evidence="3" id="KW-0732">Signal</keyword>
<evidence type="ECO:0000256" key="3">
    <source>
        <dbReference type="SAM" id="SignalP"/>
    </source>
</evidence>
<dbReference type="Proteomes" id="UP000192578">
    <property type="component" value="Unassembled WGS sequence"/>
</dbReference>
<keyword evidence="2" id="KW-0472">Membrane</keyword>
<feature type="transmembrane region" description="Helical" evidence="2">
    <location>
        <begin position="32"/>
        <end position="50"/>
    </location>
</feature>
<sequence length="109" mass="10614">MSSILLLACACALALFAPVANAQLLGGGLGYGGLGGGLLGLGGAGIAAFGRDGLDPASATAVWVADSAMAASVESRSDGQLRLRSRRSAGGQLGLGATDGPLRHFRSSS</sequence>
<organism evidence="4 5">
    <name type="scientific">Hypsibius exemplaris</name>
    <name type="common">Freshwater tardigrade</name>
    <dbReference type="NCBI Taxonomy" id="2072580"/>
    <lineage>
        <taxon>Eukaryota</taxon>
        <taxon>Metazoa</taxon>
        <taxon>Ecdysozoa</taxon>
        <taxon>Tardigrada</taxon>
        <taxon>Eutardigrada</taxon>
        <taxon>Parachela</taxon>
        <taxon>Hypsibioidea</taxon>
        <taxon>Hypsibiidae</taxon>
        <taxon>Hypsibius</taxon>
    </lineage>
</organism>
<gene>
    <name evidence="4" type="ORF">BV898_18340</name>
</gene>
<feature type="signal peptide" evidence="3">
    <location>
        <begin position="1"/>
        <end position="22"/>
    </location>
</feature>
<evidence type="ECO:0000256" key="1">
    <source>
        <dbReference type="SAM" id="MobiDB-lite"/>
    </source>
</evidence>
<keyword evidence="5" id="KW-1185">Reference proteome</keyword>